<keyword evidence="8" id="KW-1185">Reference proteome</keyword>
<accession>A0A1Y3AP07</accession>
<keyword evidence="4" id="KW-0418">Kinase</keyword>
<evidence type="ECO:0000313" key="7">
    <source>
        <dbReference type="EMBL" id="OTF69757.1"/>
    </source>
</evidence>
<keyword evidence="6" id="KW-0175">Coiled coil</keyword>
<evidence type="ECO:0000256" key="4">
    <source>
        <dbReference type="ARBA" id="ARBA00022777"/>
    </source>
</evidence>
<proteinExistence type="predicted"/>
<evidence type="ECO:0000256" key="2">
    <source>
        <dbReference type="ARBA" id="ARBA00022679"/>
    </source>
</evidence>
<dbReference type="GO" id="GO:0007059">
    <property type="term" value="P:chromosome segregation"/>
    <property type="evidence" value="ECO:0007669"/>
    <property type="project" value="TreeGrafter"/>
</dbReference>
<keyword evidence="5" id="KW-0067">ATP-binding</keyword>
<feature type="coiled-coil region" evidence="6">
    <location>
        <begin position="105"/>
        <end position="139"/>
    </location>
</feature>
<dbReference type="PANTHER" id="PTHR22974">
    <property type="entry name" value="MIXED LINEAGE PROTEIN KINASE"/>
    <property type="match status" value="1"/>
</dbReference>
<dbReference type="GO" id="GO:0035556">
    <property type="term" value="P:intracellular signal transduction"/>
    <property type="evidence" value="ECO:0007669"/>
    <property type="project" value="TreeGrafter"/>
</dbReference>
<dbReference type="PANTHER" id="PTHR22974:SF23">
    <property type="entry name" value="TOUSLED-LIKE KINASE, ISOFORM G"/>
    <property type="match status" value="1"/>
</dbReference>
<dbReference type="OrthoDB" id="346907at2759"/>
<protein>
    <submittedName>
        <fullName evidence="7">Uncharacterized protein</fullName>
    </submittedName>
</protein>
<reference evidence="7 8" key="1">
    <citation type="submission" date="2017-03" db="EMBL/GenBank/DDBJ databases">
        <title>Genome Survey of Euroglyphus maynei.</title>
        <authorList>
            <person name="Arlian L.G."/>
            <person name="Morgan M.S."/>
            <person name="Rider S.D."/>
        </authorList>
    </citation>
    <scope>NUCLEOTIDE SEQUENCE [LARGE SCALE GENOMIC DNA]</scope>
    <source>
        <strain evidence="7">Arlian Lab</strain>
        <tissue evidence="7">Whole body</tissue>
    </source>
</reference>
<dbReference type="GO" id="GO:0004674">
    <property type="term" value="F:protein serine/threonine kinase activity"/>
    <property type="evidence" value="ECO:0007669"/>
    <property type="project" value="UniProtKB-KW"/>
</dbReference>
<dbReference type="Proteomes" id="UP000194236">
    <property type="component" value="Unassembled WGS sequence"/>
</dbReference>
<dbReference type="EMBL" id="MUJZ01068970">
    <property type="protein sequence ID" value="OTF69757.1"/>
    <property type="molecule type" value="Genomic_DNA"/>
</dbReference>
<feature type="non-terminal residue" evidence="7">
    <location>
        <position position="186"/>
    </location>
</feature>
<dbReference type="AlphaFoldDB" id="A0A1Y3AP07"/>
<dbReference type="GO" id="GO:0005524">
    <property type="term" value="F:ATP binding"/>
    <property type="evidence" value="ECO:0007669"/>
    <property type="project" value="UniProtKB-KW"/>
</dbReference>
<name>A0A1Y3AP07_EURMA</name>
<evidence type="ECO:0000256" key="1">
    <source>
        <dbReference type="ARBA" id="ARBA00022527"/>
    </source>
</evidence>
<evidence type="ECO:0000256" key="3">
    <source>
        <dbReference type="ARBA" id="ARBA00022741"/>
    </source>
</evidence>
<evidence type="ECO:0000313" key="8">
    <source>
        <dbReference type="Proteomes" id="UP000194236"/>
    </source>
</evidence>
<gene>
    <name evidence="7" type="ORF">BLA29_011165</name>
</gene>
<dbReference type="GO" id="GO:0005634">
    <property type="term" value="C:nucleus"/>
    <property type="evidence" value="ECO:0007669"/>
    <property type="project" value="TreeGrafter"/>
</dbReference>
<comment type="caution">
    <text evidence="7">The sequence shown here is derived from an EMBL/GenBank/DDBJ whole genome shotgun (WGS) entry which is preliminary data.</text>
</comment>
<keyword evidence="3" id="KW-0547">Nucleotide-binding</keyword>
<sequence>MYQQQQVVSSTSSATSASTNLLATTSAASTANDHNLIHHQHSISSSFMTPQNRVSGSTTNHLQHLNSINNPSISFNSKNMSSSSTQTDLTMSKLINQDEHYAAELEQRDNKIEELTRSIEELRRQLKGYREENESQKSRLNKCIDVTKQLLVEKSLMEKKAARQKCMQNRLRLGQFVTQRQGTFNF</sequence>
<evidence type="ECO:0000256" key="5">
    <source>
        <dbReference type="ARBA" id="ARBA00022840"/>
    </source>
</evidence>
<keyword evidence="2" id="KW-0808">Transferase</keyword>
<organism evidence="7 8">
    <name type="scientific">Euroglyphus maynei</name>
    <name type="common">Mayne's house dust mite</name>
    <dbReference type="NCBI Taxonomy" id="6958"/>
    <lineage>
        <taxon>Eukaryota</taxon>
        <taxon>Metazoa</taxon>
        <taxon>Ecdysozoa</taxon>
        <taxon>Arthropoda</taxon>
        <taxon>Chelicerata</taxon>
        <taxon>Arachnida</taxon>
        <taxon>Acari</taxon>
        <taxon>Acariformes</taxon>
        <taxon>Sarcoptiformes</taxon>
        <taxon>Astigmata</taxon>
        <taxon>Psoroptidia</taxon>
        <taxon>Analgoidea</taxon>
        <taxon>Pyroglyphidae</taxon>
        <taxon>Pyroglyphinae</taxon>
        <taxon>Euroglyphus</taxon>
    </lineage>
</organism>
<keyword evidence="1" id="KW-0723">Serine/threonine-protein kinase</keyword>
<evidence type="ECO:0000256" key="6">
    <source>
        <dbReference type="SAM" id="Coils"/>
    </source>
</evidence>